<keyword evidence="4" id="KW-1003">Cell membrane</keyword>
<evidence type="ECO:0000313" key="14">
    <source>
        <dbReference type="Proteomes" id="UP000271380"/>
    </source>
</evidence>
<dbReference type="CDD" id="cd03257">
    <property type="entry name" value="ABC_NikE_OppD_transporters"/>
    <property type="match status" value="1"/>
</dbReference>
<dbReference type="InterPro" id="IPR027417">
    <property type="entry name" value="P-loop_NTPase"/>
</dbReference>
<evidence type="ECO:0000313" key="11">
    <source>
        <dbReference type="EMBL" id="AKE41023.1"/>
    </source>
</evidence>
<dbReference type="RefSeq" id="WP_046439132.1">
    <property type="nucleotide sequence ID" value="NZ_CP011312.1"/>
</dbReference>
<keyword evidence="9" id="KW-0472">Membrane</keyword>
<dbReference type="GO" id="GO:0016887">
    <property type="term" value="F:ATP hydrolysis activity"/>
    <property type="evidence" value="ECO:0007669"/>
    <property type="project" value="InterPro"/>
</dbReference>
<keyword evidence="8" id="KW-1278">Translocase</keyword>
<protein>
    <submittedName>
        <fullName evidence="11">ABC-type dipeptide/oligopeptide/nickel transport system, ATPase component</fullName>
    </submittedName>
    <submittedName>
        <fullName evidence="12">Oligopeptide transport ATP-binding protein OppD</fullName>
        <ecNumber evidence="12">3.6.3.-</ecNumber>
    </submittedName>
</protein>
<dbReference type="AlphaFoldDB" id="A0A0F6R1G8"/>
<dbReference type="InterPro" id="IPR017871">
    <property type="entry name" value="ABC_transporter-like_CS"/>
</dbReference>
<comment type="similarity">
    <text evidence="2">Belongs to the ABC transporter superfamily.</text>
</comment>
<accession>A0A0F6R1G8</accession>
<reference evidence="12 14" key="2">
    <citation type="submission" date="2018-12" db="EMBL/GenBank/DDBJ databases">
        <authorList>
            <consortium name="Pathogen Informatics"/>
        </authorList>
    </citation>
    <scope>NUCLEOTIDE SEQUENCE [LARGE SCALE GENOMIC DNA]</scope>
    <source>
        <strain evidence="12 14">NCTC949</strain>
    </source>
</reference>
<dbReference type="HOGENOM" id="CLU_000604_1_23_11"/>
<keyword evidence="6" id="KW-0547">Nucleotide-binding</keyword>
<dbReference type="SMART" id="SM00382">
    <property type="entry name" value="AAA"/>
    <property type="match status" value="1"/>
</dbReference>
<dbReference type="EMBL" id="LR134377">
    <property type="protein sequence ID" value="VEH06913.1"/>
    <property type="molecule type" value="Genomic_DNA"/>
</dbReference>
<dbReference type="SUPFAM" id="SSF52540">
    <property type="entry name" value="P-loop containing nucleoside triphosphate hydrolases"/>
    <property type="match status" value="1"/>
</dbReference>
<keyword evidence="12" id="KW-0378">Hydrolase</keyword>
<evidence type="ECO:0000256" key="9">
    <source>
        <dbReference type="ARBA" id="ARBA00023136"/>
    </source>
</evidence>
<keyword evidence="13" id="KW-1185">Reference proteome</keyword>
<dbReference type="InterPro" id="IPR003439">
    <property type="entry name" value="ABC_transporter-like_ATP-bd"/>
</dbReference>
<evidence type="ECO:0000256" key="4">
    <source>
        <dbReference type="ARBA" id="ARBA00022475"/>
    </source>
</evidence>
<dbReference type="PROSITE" id="PS50893">
    <property type="entry name" value="ABC_TRANSPORTER_2"/>
    <property type="match status" value="1"/>
</dbReference>
<evidence type="ECO:0000256" key="6">
    <source>
        <dbReference type="ARBA" id="ARBA00022741"/>
    </source>
</evidence>
<feature type="domain" description="ABC transporter" evidence="10">
    <location>
        <begin position="7"/>
        <end position="244"/>
    </location>
</feature>
<dbReference type="GO" id="GO:0005524">
    <property type="term" value="F:ATP binding"/>
    <property type="evidence" value="ECO:0007669"/>
    <property type="project" value="UniProtKB-KW"/>
</dbReference>
<evidence type="ECO:0000256" key="2">
    <source>
        <dbReference type="ARBA" id="ARBA00005417"/>
    </source>
</evidence>
<dbReference type="KEGG" id="cku:UL82_04090"/>
<evidence type="ECO:0000256" key="3">
    <source>
        <dbReference type="ARBA" id="ARBA00022448"/>
    </source>
</evidence>
<dbReference type="PANTHER" id="PTHR43297">
    <property type="entry name" value="OLIGOPEPTIDE TRANSPORT ATP-BINDING PROTEIN APPD"/>
    <property type="match status" value="1"/>
</dbReference>
<dbReference type="STRING" id="35755.UL82_04090"/>
<reference evidence="11 13" key="1">
    <citation type="journal article" date="2015" name="Genome Announc.">
        <title>Complete Genome Sequence of Corynebacterium kutscheri DSM 20755, a Corynebacterial Type Strain with Remarkably Low G+C Content of Chromosomal DNA.</title>
        <authorList>
            <person name="Ruckert C."/>
            <person name="Albersmeier A."/>
            <person name="Winkler A."/>
            <person name="Tauch A."/>
        </authorList>
    </citation>
    <scope>NUCLEOTIDE SEQUENCE [LARGE SCALE GENOMIC DNA]</scope>
    <source>
        <strain evidence="11 13">DSM 20755</strain>
    </source>
</reference>
<dbReference type="Proteomes" id="UP000271380">
    <property type="component" value="Chromosome"/>
</dbReference>
<evidence type="ECO:0000256" key="8">
    <source>
        <dbReference type="ARBA" id="ARBA00022967"/>
    </source>
</evidence>
<dbReference type="Proteomes" id="UP000033457">
    <property type="component" value="Chromosome"/>
</dbReference>
<evidence type="ECO:0000259" key="10">
    <source>
        <dbReference type="PROSITE" id="PS50893"/>
    </source>
</evidence>
<keyword evidence="3" id="KW-0813">Transport</keyword>
<dbReference type="Pfam" id="PF00005">
    <property type="entry name" value="ABC_tran"/>
    <property type="match status" value="1"/>
</dbReference>
<dbReference type="GO" id="GO:0005886">
    <property type="term" value="C:plasma membrane"/>
    <property type="evidence" value="ECO:0007669"/>
    <property type="project" value="UniProtKB-SubCell"/>
</dbReference>
<gene>
    <name evidence="11" type="primary">appDA</name>
    <name evidence="12" type="synonym">oppD2_1</name>
    <name evidence="12" type="ORF">NCTC949_01384</name>
    <name evidence="11" type="ORF">UL82_04090</name>
</gene>
<dbReference type="PANTHER" id="PTHR43297:SF14">
    <property type="entry name" value="ATPASE AAA-TYPE CORE DOMAIN-CONTAINING PROTEIN"/>
    <property type="match status" value="1"/>
</dbReference>
<sequence length="254" mass="27610">MNHNPVLTLTDVAVATADKVLVKDLNLAVSAGSWSALIGESGSGKTMTALAIIGQLPYGISTTAGEILVDGQNWLNLSAKKLRHHLGKEVAYVAQDPASAFTPYLRLGAQISETLRAHKSTMDVAEAFEKVSLDPQLMRRFPGELSGGQLQRASLAMAMMLNPKVLIADEPTTALDAVTQKQVLQHIDIMRQQGTAVLFITHDLRVVRRYADYVTVMRGGEVVEAGGRKSLDNPQHPYTRELISAVKTLRKDNI</sequence>
<dbReference type="EMBL" id="CP011312">
    <property type="protein sequence ID" value="AKE41023.1"/>
    <property type="molecule type" value="Genomic_DNA"/>
</dbReference>
<comment type="subcellular location">
    <subcellularLocation>
        <location evidence="1">Cell membrane</location>
        <topology evidence="1">Peripheral membrane protein</topology>
    </subcellularLocation>
</comment>
<dbReference type="PROSITE" id="PS00211">
    <property type="entry name" value="ABC_TRANSPORTER_1"/>
    <property type="match status" value="1"/>
</dbReference>
<dbReference type="InterPro" id="IPR050388">
    <property type="entry name" value="ABC_Ni/Peptide_Import"/>
</dbReference>
<dbReference type="OrthoDB" id="8036461at2"/>
<keyword evidence="5" id="KW-0997">Cell inner membrane</keyword>
<evidence type="ECO:0000256" key="7">
    <source>
        <dbReference type="ARBA" id="ARBA00022840"/>
    </source>
</evidence>
<organism evidence="11 13">
    <name type="scientific">Corynebacterium kutscheri</name>
    <dbReference type="NCBI Taxonomy" id="35755"/>
    <lineage>
        <taxon>Bacteria</taxon>
        <taxon>Bacillati</taxon>
        <taxon>Actinomycetota</taxon>
        <taxon>Actinomycetes</taxon>
        <taxon>Mycobacteriales</taxon>
        <taxon>Corynebacteriaceae</taxon>
        <taxon>Corynebacterium</taxon>
    </lineage>
</organism>
<evidence type="ECO:0000313" key="13">
    <source>
        <dbReference type="Proteomes" id="UP000033457"/>
    </source>
</evidence>
<keyword evidence="7 12" id="KW-0067">ATP-binding</keyword>
<name>A0A0F6R1G8_9CORY</name>
<proteinExistence type="inferred from homology"/>
<dbReference type="InterPro" id="IPR003593">
    <property type="entry name" value="AAA+_ATPase"/>
</dbReference>
<dbReference type="Gene3D" id="3.40.50.300">
    <property type="entry name" value="P-loop containing nucleotide triphosphate hydrolases"/>
    <property type="match status" value="1"/>
</dbReference>
<evidence type="ECO:0000256" key="1">
    <source>
        <dbReference type="ARBA" id="ARBA00004202"/>
    </source>
</evidence>
<evidence type="ECO:0000313" key="12">
    <source>
        <dbReference type="EMBL" id="VEH06913.1"/>
    </source>
</evidence>
<dbReference type="EC" id="3.6.3.-" evidence="12"/>
<evidence type="ECO:0000256" key="5">
    <source>
        <dbReference type="ARBA" id="ARBA00022519"/>
    </source>
</evidence>